<dbReference type="InterPro" id="IPR001190">
    <property type="entry name" value="SRCR"/>
</dbReference>
<dbReference type="Gene3D" id="3.10.250.10">
    <property type="entry name" value="SRCR-like domain"/>
    <property type="match status" value="1"/>
</dbReference>
<reference evidence="4" key="1">
    <citation type="submission" date="2019-11" db="EMBL/GenBank/DDBJ databases">
        <title>The nuclear and mitochondrial genomes of Frieseomelitta varia - a highly eusocial stingless bee (Meliponini) with a permanently sterile worker caste.</title>
        <authorList>
            <person name="Freitas F.C.P."/>
            <person name="Lourenco A.P."/>
            <person name="Nunes F.M.F."/>
            <person name="Paschoal A.R."/>
            <person name="Abreu F.C.P."/>
            <person name="Barbin F.O."/>
            <person name="Bataglia L."/>
            <person name="Cardoso-Junior C.A.M."/>
            <person name="Cervoni M.S."/>
            <person name="Silva S.R."/>
            <person name="Dalarmi F."/>
            <person name="Del Lama M.A."/>
            <person name="Depintor T.S."/>
            <person name="Ferreira K.M."/>
            <person name="Goria P.S."/>
            <person name="Jaskot M.C."/>
            <person name="Lago D.C."/>
            <person name="Luna-Lucena D."/>
            <person name="Moda L.M."/>
            <person name="Nascimento L."/>
            <person name="Pedrino M."/>
            <person name="Rabico F.O."/>
            <person name="Sanches F.C."/>
            <person name="Santos D.E."/>
            <person name="Santos C.G."/>
            <person name="Vieira J."/>
            <person name="Lopes T.F."/>
            <person name="Barchuk A.R."/>
            <person name="Hartfelder K."/>
            <person name="Simoes Z.L.P."/>
            <person name="Bitondi M.M.G."/>
            <person name="Pinheiro D.G."/>
        </authorList>
    </citation>
    <scope>NUCLEOTIDE SEQUENCE</scope>
    <source>
        <strain evidence="4">USP_RPSP 00005682</strain>
        <tissue evidence="4">Whole individual</tissue>
    </source>
</reference>
<evidence type="ECO:0000256" key="2">
    <source>
        <dbReference type="PROSITE-ProRule" id="PRU00196"/>
    </source>
</evidence>
<evidence type="ECO:0000259" key="3">
    <source>
        <dbReference type="PROSITE" id="PS50287"/>
    </source>
</evidence>
<organism evidence="4 5">
    <name type="scientific">Frieseomelitta varia</name>
    <dbReference type="NCBI Taxonomy" id="561572"/>
    <lineage>
        <taxon>Eukaryota</taxon>
        <taxon>Metazoa</taxon>
        <taxon>Ecdysozoa</taxon>
        <taxon>Arthropoda</taxon>
        <taxon>Hexapoda</taxon>
        <taxon>Insecta</taxon>
        <taxon>Pterygota</taxon>
        <taxon>Neoptera</taxon>
        <taxon>Endopterygota</taxon>
        <taxon>Hymenoptera</taxon>
        <taxon>Apocrita</taxon>
        <taxon>Aculeata</taxon>
        <taxon>Apoidea</taxon>
        <taxon>Anthophila</taxon>
        <taxon>Apidae</taxon>
        <taxon>Frieseomelitta</taxon>
    </lineage>
</organism>
<protein>
    <recommendedName>
        <fullName evidence="3">SRCR domain-containing protein</fullName>
    </recommendedName>
</protein>
<evidence type="ECO:0000256" key="1">
    <source>
        <dbReference type="ARBA" id="ARBA00023157"/>
    </source>
</evidence>
<dbReference type="SUPFAM" id="SSF56487">
    <property type="entry name" value="SRCR-like"/>
    <property type="match status" value="1"/>
</dbReference>
<dbReference type="GO" id="GO:0016020">
    <property type="term" value="C:membrane"/>
    <property type="evidence" value="ECO:0007669"/>
    <property type="project" value="InterPro"/>
</dbReference>
<evidence type="ECO:0000313" key="5">
    <source>
        <dbReference type="Proteomes" id="UP000655588"/>
    </source>
</evidence>
<keyword evidence="1" id="KW-1015">Disulfide bond</keyword>
<comment type="caution">
    <text evidence="4">The sequence shown here is derived from an EMBL/GenBank/DDBJ whole genome shotgun (WGS) entry which is preliminary data.</text>
</comment>
<keyword evidence="5" id="KW-1185">Reference proteome</keyword>
<dbReference type="Proteomes" id="UP000655588">
    <property type="component" value="Unassembled WGS sequence"/>
</dbReference>
<dbReference type="EMBL" id="WNWW01000923">
    <property type="protein sequence ID" value="KAF3420744.1"/>
    <property type="molecule type" value="Genomic_DNA"/>
</dbReference>
<name>A0A833RC73_9HYME</name>
<dbReference type="InterPro" id="IPR036772">
    <property type="entry name" value="SRCR-like_dom_sf"/>
</dbReference>
<sequence length="154" mass="17296">MSKGLEIRYLILEIFDRLIVEVRTSLLRIAARLPSSNITLKAKYTSIPTLQYLLSSLQTYAILSHPLYFNILDGEPHAPILLTAVEANNQVHPVESPLSIRLVDGPTPFEGRLELLHRGDWRAVCTNSRNHNVSVLNFLLPITVRVTYDVGIPA</sequence>
<gene>
    <name evidence="4" type="ORF">E2986_14161</name>
</gene>
<comment type="caution">
    <text evidence="2">Lacks conserved residue(s) required for the propagation of feature annotation.</text>
</comment>
<feature type="domain" description="SRCR" evidence="3">
    <location>
        <begin position="100"/>
        <end position="128"/>
    </location>
</feature>
<evidence type="ECO:0000313" key="4">
    <source>
        <dbReference type="EMBL" id="KAF3420744.1"/>
    </source>
</evidence>
<accession>A0A833RC73</accession>
<dbReference type="PROSITE" id="PS50287">
    <property type="entry name" value="SRCR_2"/>
    <property type="match status" value="1"/>
</dbReference>
<proteinExistence type="predicted"/>
<dbReference type="AlphaFoldDB" id="A0A833RC73"/>